<evidence type="ECO:0000256" key="1">
    <source>
        <dbReference type="ARBA" id="ARBA00022729"/>
    </source>
</evidence>
<dbReference type="AlphaFoldDB" id="A0A8H5CIB4"/>
<evidence type="ECO:0000313" key="4">
    <source>
        <dbReference type="EMBL" id="KAF5342302.1"/>
    </source>
</evidence>
<reference evidence="4 5" key="1">
    <citation type="journal article" date="2020" name="ISME J.">
        <title>Uncovering the hidden diversity of litter-decomposition mechanisms in mushroom-forming fungi.</title>
        <authorList>
            <person name="Floudas D."/>
            <person name="Bentzer J."/>
            <person name="Ahren D."/>
            <person name="Johansson T."/>
            <person name="Persson P."/>
            <person name="Tunlid A."/>
        </authorList>
    </citation>
    <scope>NUCLEOTIDE SEQUENCE [LARGE SCALE GENOMIC DNA]</scope>
    <source>
        <strain evidence="4 5">CBS 175.51</strain>
    </source>
</reference>
<dbReference type="InterPro" id="IPR051477">
    <property type="entry name" value="Expansin_CellWall"/>
</dbReference>
<dbReference type="Gene3D" id="2.40.40.10">
    <property type="entry name" value="RlpA-like domain"/>
    <property type="match status" value="1"/>
</dbReference>
<dbReference type="PANTHER" id="PTHR31836:SF28">
    <property type="entry name" value="SRCR DOMAIN-CONTAINING PROTEIN-RELATED"/>
    <property type="match status" value="1"/>
</dbReference>
<name>A0A8H5CIB4_9AGAR</name>
<comment type="caution">
    <text evidence="4">The sequence shown here is derived from an EMBL/GenBank/DDBJ whole genome shotgun (WGS) entry which is preliminary data.</text>
</comment>
<organism evidence="4 5">
    <name type="scientific">Ephemerocybe angulata</name>
    <dbReference type="NCBI Taxonomy" id="980116"/>
    <lineage>
        <taxon>Eukaryota</taxon>
        <taxon>Fungi</taxon>
        <taxon>Dikarya</taxon>
        <taxon>Basidiomycota</taxon>
        <taxon>Agaricomycotina</taxon>
        <taxon>Agaricomycetes</taxon>
        <taxon>Agaricomycetidae</taxon>
        <taxon>Agaricales</taxon>
        <taxon>Agaricineae</taxon>
        <taxon>Psathyrellaceae</taxon>
        <taxon>Ephemerocybe</taxon>
    </lineage>
</organism>
<dbReference type="PANTHER" id="PTHR31836">
    <property type="match status" value="1"/>
</dbReference>
<sequence length="228" mass="24356">MIKPSFALLTFVTLALASSSDMKLVRRQHSTIAHKRDASAETELSAREDGNSRWTWYNTETGHEGACGGLKLNTDFVVARAQVDFKQSDCGKSITLEWQGKSAQAVIWDICPGCPSNALDLSKGLFTHFASEDVGIINGNWKFNDGSSPPTPSTSTTSEAPKPTAPVDTPAATPSLPNITGTECNLAIENGEMVFKCKNGDAKDVTGTGCSLTVENGEMVTRCSKYTA</sequence>
<dbReference type="OrthoDB" id="623670at2759"/>
<evidence type="ECO:0000313" key="5">
    <source>
        <dbReference type="Proteomes" id="UP000541558"/>
    </source>
</evidence>
<keyword evidence="5" id="KW-1185">Reference proteome</keyword>
<keyword evidence="1 3" id="KW-0732">Signal</keyword>
<dbReference type="InterPro" id="IPR036908">
    <property type="entry name" value="RlpA-like_sf"/>
</dbReference>
<dbReference type="EMBL" id="JAACJK010000001">
    <property type="protein sequence ID" value="KAF5342302.1"/>
    <property type="molecule type" value="Genomic_DNA"/>
</dbReference>
<accession>A0A8H5CIB4</accession>
<gene>
    <name evidence="4" type="ORF">D9611_001141</name>
</gene>
<feature type="region of interest" description="Disordered" evidence="2">
    <location>
        <begin position="142"/>
        <end position="178"/>
    </location>
</feature>
<feature type="compositionally biased region" description="Low complexity" evidence="2">
    <location>
        <begin position="153"/>
        <end position="174"/>
    </location>
</feature>
<evidence type="ECO:0000256" key="2">
    <source>
        <dbReference type="SAM" id="MobiDB-lite"/>
    </source>
</evidence>
<dbReference type="CDD" id="cd22191">
    <property type="entry name" value="DPBB_RlpA_EXP_N-like"/>
    <property type="match status" value="1"/>
</dbReference>
<proteinExistence type="predicted"/>
<dbReference type="Proteomes" id="UP000541558">
    <property type="component" value="Unassembled WGS sequence"/>
</dbReference>
<evidence type="ECO:0000256" key="3">
    <source>
        <dbReference type="SAM" id="SignalP"/>
    </source>
</evidence>
<feature type="chain" id="PRO_5034962272" evidence="3">
    <location>
        <begin position="18"/>
        <end position="228"/>
    </location>
</feature>
<protein>
    <submittedName>
        <fullName evidence="4">Uncharacterized protein</fullName>
    </submittedName>
</protein>
<dbReference type="SUPFAM" id="SSF50685">
    <property type="entry name" value="Barwin-like endoglucanases"/>
    <property type="match status" value="1"/>
</dbReference>
<feature type="signal peptide" evidence="3">
    <location>
        <begin position="1"/>
        <end position="17"/>
    </location>
</feature>